<dbReference type="InterPro" id="IPR050208">
    <property type="entry name" value="MHC_class-I_related"/>
</dbReference>
<evidence type="ECO:0000256" key="2">
    <source>
        <dbReference type="SAM" id="Phobius"/>
    </source>
</evidence>
<dbReference type="Gene3D" id="3.30.500.10">
    <property type="entry name" value="MHC class I-like antigen recognition-like"/>
    <property type="match status" value="1"/>
</dbReference>
<dbReference type="GO" id="GO:0006955">
    <property type="term" value="P:immune response"/>
    <property type="evidence" value="ECO:0007669"/>
    <property type="project" value="TreeGrafter"/>
</dbReference>
<dbReference type="SUPFAM" id="SSF54452">
    <property type="entry name" value="MHC antigen-recognition domain"/>
    <property type="match status" value="1"/>
</dbReference>
<protein>
    <recommendedName>
        <fullName evidence="3">MHC class I-like antigen recognition-like domain-containing protein</fullName>
    </recommendedName>
</protein>
<reference evidence="4" key="2">
    <citation type="submission" date="2025-09" db="UniProtKB">
        <authorList>
            <consortium name="Ensembl"/>
        </authorList>
    </citation>
    <scope>IDENTIFICATION</scope>
</reference>
<dbReference type="PANTHER" id="PTHR16675:SF154">
    <property type="entry name" value="MHC CLASS I POLYPEPTIDE-RELATED SEQUENCE A-RELATED"/>
    <property type="match status" value="1"/>
</dbReference>
<reference evidence="4" key="1">
    <citation type="submission" date="2025-08" db="UniProtKB">
        <authorList>
            <consortium name="Ensembl"/>
        </authorList>
    </citation>
    <scope>IDENTIFICATION</scope>
</reference>
<dbReference type="AlphaFoldDB" id="A0A8D2ATZ7"/>
<keyword evidence="2" id="KW-0472">Membrane</keyword>
<dbReference type="InterPro" id="IPR011161">
    <property type="entry name" value="MHC_I-like_Ag-recog"/>
</dbReference>
<dbReference type="Pfam" id="PF00129">
    <property type="entry name" value="MHC_I"/>
    <property type="match status" value="1"/>
</dbReference>
<evidence type="ECO:0000313" key="5">
    <source>
        <dbReference type="Proteomes" id="UP000694564"/>
    </source>
</evidence>
<feature type="transmembrane region" description="Helical" evidence="2">
    <location>
        <begin position="211"/>
        <end position="234"/>
    </location>
</feature>
<keyword evidence="2" id="KW-1133">Transmembrane helix</keyword>
<evidence type="ECO:0000313" key="4">
    <source>
        <dbReference type="Ensembl" id="ENSSVLP00005006114.1"/>
    </source>
</evidence>
<dbReference type="Proteomes" id="UP000694564">
    <property type="component" value="Chromosome 7"/>
</dbReference>
<dbReference type="GO" id="GO:0009897">
    <property type="term" value="C:external side of plasma membrane"/>
    <property type="evidence" value="ECO:0007669"/>
    <property type="project" value="TreeGrafter"/>
</dbReference>
<evidence type="ECO:0000256" key="1">
    <source>
        <dbReference type="ARBA" id="ARBA00023180"/>
    </source>
</evidence>
<dbReference type="InterPro" id="IPR011162">
    <property type="entry name" value="MHC_I/II-like_Ag-recog"/>
</dbReference>
<evidence type="ECO:0000259" key="3">
    <source>
        <dbReference type="Pfam" id="PF00129"/>
    </source>
</evidence>
<keyword evidence="5" id="KW-1185">Reference proteome</keyword>
<sequence>MPSACSQERLAGTFPFPTWGAHSLHYNLTVRSQGGSVQSRSFAEGYWDHHLFLRYDSDNQESAEPRGPWAEKPLGTENWNTEMQDLAEHIKNLKVTLADINAWQERKGGSHSLQETRGCKIQEDNRTRGFWNFHYDAEPFLSYHPETRSWKVQPSSAQNLAMEVKNSWDADGMQSKDYWAHVHGELCGRLRRYLSVTSLLSGTAPLFPNPWIIFGCVAAGAVPLAVILVCVFCYKKRRTTSAVECSGEKSGQRLEMAGPAWRLWTPHASRCMESSGGDQASGTGDGGCVCDELGAMSPGTPLGLPKARVSTFLKVQHQLPLAAE</sequence>
<proteinExistence type="predicted"/>
<dbReference type="GO" id="GO:0005615">
    <property type="term" value="C:extracellular space"/>
    <property type="evidence" value="ECO:0007669"/>
    <property type="project" value="TreeGrafter"/>
</dbReference>
<dbReference type="Ensembl" id="ENSSVLT00005006812.1">
    <property type="protein sequence ID" value="ENSSVLP00005006114.1"/>
    <property type="gene ID" value="ENSSVLG00005004871.1"/>
</dbReference>
<dbReference type="PANTHER" id="PTHR16675">
    <property type="entry name" value="MHC CLASS I-RELATED"/>
    <property type="match status" value="1"/>
</dbReference>
<keyword evidence="2" id="KW-0812">Transmembrane</keyword>
<organism evidence="4 5">
    <name type="scientific">Sciurus vulgaris</name>
    <name type="common">Eurasian red squirrel</name>
    <dbReference type="NCBI Taxonomy" id="55149"/>
    <lineage>
        <taxon>Eukaryota</taxon>
        <taxon>Metazoa</taxon>
        <taxon>Chordata</taxon>
        <taxon>Craniata</taxon>
        <taxon>Vertebrata</taxon>
        <taxon>Euteleostomi</taxon>
        <taxon>Mammalia</taxon>
        <taxon>Eutheria</taxon>
        <taxon>Euarchontoglires</taxon>
        <taxon>Glires</taxon>
        <taxon>Rodentia</taxon>
        <taxon>Sciuromorpha</taxon>
        <taxon>Sciuridae</taxon>
        <taxon>Sciurinae</taxon>
        <taxon>Sciurini</taxon>
        <taxon>Sciurus</taxon>
    </lineage>
</organism>
<accession>A0A8D2ATZ7</accession>
<feature type="domain" description="MHC class I-like antigen recognition-like" evidence="3">
    <location>
        <begin position="20"/>
        <end position="195"/>
    </location>
</feature>
<name>A0A8D2ATZ7_SCIVU</name>
<dbReference type="GeneTree" id="ENSGT01150000286995"/>
<keyword evidence="1" id="KW-0325">Glycoprotein</keyword>
<dbReference type="InterPro" id="IPR037055">
    <property type="entry name" value="MHC_I-like_Ag-recog_sf"/>
</dbReference>